<dbReference type="SUPFAM" id="SSF53335">
    <property type="entry name" value="S-adenosyl-L-methionine-dependent methyltransferases"/>
    <property type="match status" value="1"/>
</dbReference>
<evidence type="ECO:0000313" key="2">
    <source>
        <dbReference type="Proteomes" id="UP000763557"/>
    </source>
</evidence>
<dbReference type="Pfam" id="PF04672">
    <property type="entry name" value="Methyltransf_19"/>
    <property type="match status" value="1"/>
</dbReference>
<reference evidence="1 2" key="1">
    <citation type="submission" date="2020-01" db="EMBL/GenBank/DDBJ databases">
        <title>Kibdelosporangium persica a novel Actinomycetes from a hot desert in Iran.</title>
        <authorList>
            <person name="Safaei N."/>
            <person name="Zaburannyi N."/>
            <person name="Mueller R."/>
            <person name="Wink J."/>
        </authorList>
    </citation>
    <scope>NUCLEOTIDE SEQUENCE [LARGE SCALE GENOMIC DNA]</scope>
    <source>
        <strain evidence="1 2">4NS15</strain>
    </source>
</reference>
<comment type="caution">
    <text evidence="1">The sequence shown here is derived from an EMBL/GenBank/DDBJ whole genome shotgun (WGS) entry which is preliminary data.</text>
</comment>
<gene>
    <name evidence="1" type="ORF">GC106_75110</name>
</gene>
<dbReference type="Proteomes" id="UP000763557">
    <property type="component" value="Unassembled WGS sequence"/>
</dbReference>
<evidence type="ECO:0000313" key="1">
    <source>
        <dbReference type="EMBL" id="NRN70246.1"/>
    </source>
</evidence>
<organism evidence="1 2">
    <name type="scientific">Kibdelosporangium persicum</name>
    <dbReference type="NCBI Taxonomy" id="2698649"/>
    <lineage>
        <taxon>Bacteria</taxon>
        <taxon>Bacillati</taxon>
        <taxon>Actinomycetota</taxon>
        <taxon>Actinomycetes</taxon>
        <taxon>Pseudonocardiales</taxon>
        <taxon>Pseudonocardiaceae</taxon>
        <taxon>Kibdelosporangium</taxon>
    </lineage>
</organism>
<sequence length="272" mass="29703">MAGDSGWIPANLDPARPSSARIYDYALGGGHNLASDRALFEQVLKVQPNARQIVWSNRSFMRRAVLFMMDLGIRQFLDLGSGIPTVGNVHEIAHKVDPACRVVYVDIDEVAIAHSKLMLEHEDNAAIVEADFTRPGEVLGHPETVRLLDFTRPIGLLAVASLHSVPTETDIYRPLERYRDALAVGSALAVSHFTADFEDVHTQELIEIVRAGAHNQVCARTRDEVLDLFGDFELADPGLVTAAAWRPDTAPAPDGGAAERGLWAGVAVKVRR</sequence>
<dbReference type="RefSeq" id="WP_173141323.1">
    <property type="nucleotide sequence ID" value="NZ_CBCSGW010000035.1"/>
</dbReference>
<keyword evidence="2" id="KW-1185">Reference proteome</keyword>
<proteinExistence type="predicted"/>
<accession>A0ABX2FHG5</accession>
<dbReference type="InterPro" id="IPR029063">
    <property type="entry name" value="SAM-dependent_MTases_sf"/>
</dbReference>
<dbReference type="Gene3D" id="3.40.50.150">
    <property type="entry name" value="Vaccinia Virus protein VP39"/>
    <property type="match status" value="1"/>
</dbReference>
<name>A0ABX2FHG5_9PSEU</name>
<dbReference type="CDD" id="cd02440">
    <property type="entry name" value="AdoMet_MTases"/>
    <property type="match status" value="1"/>
</dbReference>
<dbReference type="EMBL" id="JAAATY010000036">
    <property type="protein sequence ID" value="NRN70246.1"/>
    <property type="molecule type" value="Genomic_DNA"/>
</dbReference>
<dbReference type="InterPro" id="IPR006764">
    <property type="entry name" value="SAM_dep_MeTrfase_SAV2177_type"/>
</dbReference>
<protein>
    <submittedName>
        <fullName evidence="1">O-Methyltransferase involved in polyketide biosynthesis</fullName>
    </submittedName>
</protein>
<dbReference type="PIRSF" id="PIRSF017393">
    <property type="entry name" value="MTase_SAV2177"/>
    <property type="match status" value="1"/>
</dbReference>